<dbReference type="EMBL" id="JABAFY010000037">
    <property type="protein sequence ID" value="NME52699.1"/>
    <property type="molecule type" value="Genomic_DNA"/>
</dbReference>
<evidence type="ECO:0008006" key="3">
    <source>
        <dbReference type="Google" id="ProtNLM"/>
    </source>
</evidence>
<dbReference type="Proteomes" id="UP000522333">
    <property type="component" value="Unassembled WGS sequence"/>
</dbReference>
<gene>
    <name evidence="1" type="ORF">HF854_09265</name>
</gene>
<sequence length="96" mass="10778">MQKDNPIEVVLKEDGKEYDFSTATAIRVKIGNIVIDSETEADAFDRSESQLGRLKIFIGGQTIEAKAYNVKVEIEDADGHTLYFDHVRVKIEDTGM</sequence>
<proteinExistence type="predicted"/>
<dbReference type="RefSeq" id="WP_168936023.1">
    <property type="nucleotide sequence ID" value="NZ_JABAFY010000037.1"/>
</dbReference>
<evidence type="ECO:0000313" key="1">
    <source>
        <dbReference type="EMBL" id="NME52699.1"/>
    </source>
</evidence>
<evidence type="ECO:0000313" key="2">
    <source>
        <dbReference type="Proteomes" id="UP000522333"/>
    </source>
</evidence>
<organism evidence="1 2">
    <name type="scientific">Desulfovibrio piger</name>
    <dbReference type="NCBI Taxonomy" id="901"/>
    <lineage>
        <taxon>Bacteria</taxon>
        <taxon>Pseudomonadati</taxon>
        <taxon>Thermodesulfobacteriota</taxon>
        <taxon>Desulfovibrionia</taxon>
        <taxon>Desulfovibrionales</taxon>
        <taxon>Desulfovibrionaceae</taxon>
        <taxon>Desulfovibrio</taxon>
    </lineage>
</organism>
<reference evidence="1 2" key="1">
    <citation type="submission" date="2020-04" db="EMBL/GenBank/DDBJ databases">
        <authorList>
            <person name="Hitch T.C.A."/>
            <person name="Wylensek D."/>
            <person name="Clavel T."/>
        </authorList>
    </citation>
    <scope>NUCLEOTIDE SEQUENCE [LARGE SCALE GENOMIC DNA]</scope>
    <source>
        <strain evidence="1 2">PG-251-APC-1</strain>
    </source>
</reference>
<accession>A0A848CIK3</accession>
<name>A0A848CIK3_9BACT</name>
<comment type="caution">
    <text evidence="1">The sequence shown here is derived from an EMBL/GenBank/DDBJ whole genome shotgun (WGS) entry which is preliminary data.</text>
</comment>
<protein>
    <recommendedName>
        <fullName evidence="3">BppU N-terminal domain-containing protein</fullName>
    </recommendedName>
</protein>
<dbReference type="AlphaFoldDB" id="A0A848CIK3"/>